<dbReference type="PANTHER" id="PTHR22642:SF2">
    <property type="entry name" value="PROTEIN LONG AFTER FAR-RED 3"/>
    <property type="match status" value="1"/>
</dbReference>
<dbReference type="SUPFAM" id="SSF51338">
    <property type="entry name" value="Composite domain of metallo-dependent hydrolases"/>
    <property type="match status" value="1"/>
</dbReference>
<dbReference type="Gene3D" id="2.30.40.10">
    <property type="entry name" value="Urease, subunit C, domain 1"/>
    <property type="match status" value="1"/>
</dbReference>
<evidence type="ECO:0000313" key="3">
    <source>
        <dbReference type="Proteomes" id="UP000011863"/>
    </source>
</evidence>
<dbReference type="Pfam" id="PF07969">
    <property type="entry name" value="Amidohydro_3"/>
    <property type="match status" value="1"/>
</dbReference>
<reference evidence="2 3" key="1">
    <citation type="journal article" date="2013" name="Int. J. Syst. Evol. Microbiol.">
        <title>Ilumatobacter nonamiense sp. nov. and Ilumatobacter coccineum sp. nov., isolated from seashore sand.</title>
        <authorList>
            <person name="Matsumoto A."/>
            <person name="Kasai H."/>
            <person name="Matsuo Y."/>
            <person name="Shizuri Y."/>
            <person name="Ichikawa N."/>
            <person name="Fujita N."/>
            <person name="Omura S."/>
            <person name="Takahashi Y."/>
        </authorList>
    </citation>
    <scope>NUCLEOTIDE SEQUENCE [LARGE SCALE GENOMIC DNA]</scope>
    <source>
        <strain evidence="3">NBRC 103263 / KCTC 29153 / YM16-304</strain>
    </source>
</reference>
<name>A0A6C7EGJ7_ILUCY</name>
<protein>
    <submittedName>
        <fullName evidence="2">Putative hydrolase</fullName>
    </submittedName>
</protein>
<dbReference type="GO" id="GO:0016810">
    <property type="term" value="F:hydrolase activity, acting on carbon-nitrogen (but not peptide) bonds"/>
    <property type="evidence" value="ECO:0007669"/>
    <property type="project" value="InterPro"/>
</dbReference>
<dbReference type="InterPro" id="IPR032466">
    <property type="entry name" value="Metal_Hydrolase"/>
</dbReference>
<feature type="domain" description="Amidohydrolase 3" evidence="1">
    <location>
        <begin position="57"/>
        <end position="560"/>
    </location>
</feature>
<sequence length="613" mass="67569">MSGITIHTAAAVVTVSDRCPAANAVAVRGDRIVAVGMLDDVIAALADEPYDVDESCAGRVILPGLIDQHLHPILGATTLATEVIATEDWVLPDVTHPAAHSHEEYVERLRAADGRLDPDEWLFSWGYHELWHGELSREILDSVNDTRPIGVWQRSCHEFYLNTPALQQLGLLDRDLAAEVAAGTLDAGIADTASIERGHFWERGNFVLVFPLVTPILFEPGRFINGLQQMVRYLHQNGVTAFNEPGAILVPGAWELYEAILGADDTPFSSFFLTDGRGPAEQGMSHDDALARAERELAMAPTGKVRFFEKQVKLFADGAIISQLMQMSDPYLDRDGNPNPHHHGTWLMEPDVFDDRAKLYWDHGFQLHIHVNGDAGLDMVLDTIERRMRENPRPDHRTVIVHFANSTEDQVDRIARLGCVVSSNPYYPVGFADKFGEVGLGSARADVMTRHRSVLDRNIPLSFHSDLPMGRSDPIGMMSCAVNRVTQSGRVAGPEQRITIAEALRAVTIDAAQSWRLEHELGSIEPGKLANFTVVDRNPLDSDPEALDDIDVVGTFYEGRWYPVPAGGSRRDLSVGRSSARRQHRANLHRLHAAGTESVGCICSVAHELGRAS</sequence>
<evidence type="ECO:0000259" key="1">
    <source>
        <dbReference type="Pfam" id="PF07969"/>
    </source>
</evidence>
<keyword evidence="3" id="KW-1185">Reference proteome</keyword>
<gene>
    <name evidence="2" type="ORF">YM304_34140</name>
</gene>
<dbReference type="InterPro" id="IPR033932">
    <property type="entry name" value="YtcJ-like"/>
</dbReference>
<dbReference type="SUPFAM" id="SSF51556">
    <property type="entry name" value="Metallo-dependent hydrolases"/>
    <property type="match status" value="1"/>
</dbReference>
<dbReference type="Proteomes" id="UP000011863">
    <property type="component" value="Chromosome"/>
</dbReference>
<dbReference type="InterPro" id="IPR013108">
    <property type="entry name" value="Amidohydro_3"/>
</dbReference>
<dbReference type="OrthoDB" id="3238066at2"/>
<dbReference type="Gene3D" id="3.10.310.70">
    <property type="match status" value="1"/>
</dbReference>
<dbReference type="InterPro" id="IPR011059">
    <property type="entry name" value="Metal-dep_hydrolase_composite"/>
</dbReference>
<proteinExistence type="predicted"/>
<dbReference type="CDD" id="cd01300">
    <property type="entry name" value="YtcJ_like"/>
    <property type="match status" value="1"/>
</dbReference>
<dbReference type="PANTHER" id="PTHR22642">
    <property type="entry name" value="IMIDAZOLONEPROPIONASE"/>
    <property type="match status" value="1"/>
</dbReference>
<dbReference type="RefSeq" id="WP_015442975.1">
    <property type="nucleotide sequence ID" value="NC_020520.1"/>
</dbReference>
<dbReference type="Gene3D" id="3.20.20.140">
    <property type="entry name" value="Metal-dependent hydrolases"/>
    <property type="match status" value="1"/>
</dbReference>
<dbReference type="KEGG" id="aym:YM304_34140"/>
<evidence type="ECO:0000313" key="2">
    <source>
        <dbReference type="EMBL" id="BAN03728.1"/>
    </source>
</evidence>
<keyword evidence="2" id="KW-0378">Hydrolase</keyword>
<organism evidence="2 3">
    <name type="scientific">Ilumatobacter coccineus (strain NBRC 103263 / KCTC 29153 / YM16-304)</name>
    <dbReference type="NCBI Taxonomy" id="1313172"/>
    <lineage>
        <taxon>Bacteria</taxon>
        <taxon>Bacillati</taxon>
        <taxon>Actinomycetota</taxon>
        <taxon>Acidimicrobiia</taxon>
        <taxon>Acidimicrobiales</taxon>
        <taxon>Ilumatobacteraceae</taxon>
        <taxon>Ilumatobacter</taxon>
    </lineage>
</organism>
<dbReference type="AlphaFoldDB" id="A0A6C7EGJ7"/>
<accession>A0A6C7EGJ7</accession>
<dbReference type="EMBL" id="AP012057">
    <property type="protein sequence ID" value="BAN03728.1"/>
    <property type="molecule type" value="Genomic_DNA"/>
</dbReference>